<evidence type="ECO:0000313" key="5">
    <source>
        <dbReference type="EMBL" id="MDO6542199.1"/>
    </source>
</evidence>
<comment type="catalytic activity">
    <reaction evidence="3">
        <text>2 GTP = 3',3'-c-di-GMP + 2 diphosphate</text>
        <dbReference type="Rhea" id="RHEA:24898"/>
        <dbReference type="ChEBI" id="CHEBI:33019"/>
        <dbReference type="ChEBI" id="CHEBI:37565"/>
        <dbReference type="ChEBI" id="CHEBI:58805"/>
        <dbReference type="EC" id="2.7.7.65"/>
    </reaction>
</comment>
<evidence type="ECO:0000256" key="2">
    <source>
        <dbReference type="ARBA" id="ARBA00012528"/>
    </source>
</evidence>
<dbReference type="SMART" id="SM00267">
    <property type="entry name" value="GGDEF"/>
    <property type="match status" value="1"/>
</dbReference>
<evidence type="ECO:0000259" key="4">
    <source>
        <dbReference type="PROSITE" id="PS50887"/>
    </source>
</evidence>
<evidence type="ECO:0000256" key="1">
    <source>
        <dbReference type="ARBA" id="ARBA00001946"/>
    </source>
</evidence>
<name>A0AAW7Y1A6_9GAMM</name>
<dbReference type="FunFam" id="3.30.70.270:FF:000001">
    <property type="entry name" value="Diguanylate cyclase domain protein"/>
    <property type="match status" value="1"/>
</dbReference>
<dbReference type="InterPro" id="IPR029016">
    <property type="entry name" value="GAF-like_dom_sf"/>
</dbReference>
<keyword evidence="5" id="KW-0808">Transferase</keyword>
<dbReference type="InterPro" id="IPR000160">
    <property type="entry name" value="GGDEF_dom"/>
</dbReference>
<dbReference type="EC" id="2.7.7.65" evidence="2"/>
<dbReference type="Pfam" id="PF00990">
    <property type="entry name" value="GGDEF"/>
    <property type="match status" value="1"/>
</dbReference>
<dbReference type="GO" id="GO:1902201">
    <property type="term" value="P:negative regulation of bacterial-type flagellum-dependent cell motility"/>
    <property type="evidence" value="ECO:0007669"/>
    <property type="project" value="TreeGrafter"/>
</dbReference>
<dbReference type="InterPro" id="IPR043128">
    <property type="entry name" value="Rev_trsase/Diguanyl_cyclase"/>
</dbReference>
<comment type="caution">
    <text evidence="5">The sequence shown here is derived from an EMBL/GenBank/DDBJ whole genome shotgun (WGS) entry which is preliminary data.</text>
</comment>
<evidence type="ECO:0000313" key="6">
    <source>
        <dbReference type="Proteomes" id="UP001170624"/>
    </source>
</evidence>
<accession>A0AAW7Y1A6</accession>
<comment type="cofactor">
    <cofactor evidence="1">
        <name>Mg(2+)</name>
        <dbReference type="ChEBI" id="CHEBI:18420"/>
    </cofactor>
</comment>
<feature type="domain" description="GGDEF" evidence="4">
    <location>
        <begin position="421"/>
        <end position="559"/>
    </location>
</feature>
<dbReference type="AlphaFoldDB" id="A0AAW7Y1A6"/>
<dbReference type="RefSeq" id="WP_281221687.1">
    <property type="nucleotide sequence ID" value="NZ_CANMLA010000001.1"/>
</dbReference>
<sequence>MTVCDITGLNDLVEQLARQANMERWCYCLMSSLHKDLKLDSITLLVEQDDRTYVFASWVGRSDYRYYNQPLLMTEYNGVPTGLFEQAKQNHEFVRAYVNKPYKALWNIEDSLWCQILLPIQMHGRNVAYIYAETANSARFEASIHYVEKLLVVLASDISARVLQQEVIHHNITRRSIEAELEVRKQSITDYLGLMRNLHEVTLKLSQATQLDTLYRQAIELGRAYLGIDRMAIFLTDFESNLMLGTYGTSPDGDLVDRKSFYSQIPDHPLVNEALSHKNHVVVKENAPLYFGKEQVGIGWNAMIAMWNGTECIGWVAVDNLINQRALSEHQKEILKLFGAAIGQQIVIRRHYDSIKELNIDLEKRVIRRTQELQTTNRALEEANRSLELLSMQDGLTGIANRRFFDLRLSRYWQIAKDKRVPLTLLMIDVDNFKSFNDTNGHLEGDHCLKMIASRIESELEVHKKSVVCRYGGEEFACLLPTVDKNMAIMVAEDIRRAIVDLAIPHFTANSHVVTVSVGIHTVTPAGEFSMSEALMTLADKALYKAKTKGRNCTVQWEGKKEVCN</sequence>
<dbReference type="SUPFAM" id="SSF55073">
    <property type="entry name" value="Nucleotide cyclase"/>
    <property type="match status" value="1"/>
</dbReference>
<dbReference type="Proteomes" id="UP001170624">
    <property type="component" value="Unassembled WGS sequence"/>
</dbReference>
<dbReference type="Gene3D" id="3.30.70.270">
    <property type="match status" value="1"/>
</dbReference>
<dbReference type="SUPFAM" id="SSF55781">
    <property type="entry name" value="GAF domain-like"/>
    <property type="match status" value="1"/>
</dbReference>
<dbReference type="EMBL" id="JAUOPU010000004">
    <property type="protein sequence ID" value="MDO6542199.1"/>
    <property type="molecule type" value="Genomic_DNA"/>
</dbReference>
<evidence type="ECO:0000256" key="3">
    <source>
        <dbReference type="ARBA" id="ARBA00034247"/>
    </source>
</evidence>
<dbReference type="PANTHER" id="PTHR45138:SF9">
    <property type="entry name" value="DIGUANYLATE CYCLASE DGCM-RELATED"/>
    <property type="match status" value="1"/>
</dbReference>
<proteinExistence type="predicted"/>
<gene>
    <name evidence="5" type="ORF">Q4568_06630</name>
</gene>
<dbReference type="InterPro" id="IPR003018">
    <property type="entry name" value="GAF"/>
</dbReference>
<dbReference type="GO" id="GO:0052621">
    <property type="term" value="F:diguanylate cyclase activity"/>
    <property type="evidence" value="ECO:0007669"/>
    <property type="project" value="UniProtKB-EC"/>
</dbReference>
<dbReference type="InterPro" id="IPR050469">
    <property type="entry name" value="Diguanylate_Cyclase"/>
</dbReference>
<dbReference type="CDD" id="cd01949">
    <property type="entry name" value="GGDEF"/>
    <property type="match status" value="1"/>
</dbReference>
<reference evidence="5" key="1">
    <citation type="submission" date="2023-07" db="EMBL/GenBank/DDBJ databases">
        <title>Genome content predicts the carbon catabolic preferences of heterotrophic bacteria.</title>
        <authorList>
            <person name="Gralka M."/>
        </authorList>
    </citation>
    <scope>NUCLEOTIDE SEQUENCE</scope>
    <source>
        <strain evidence="5">G2M05</strain>
    </source>
</reference>
<dbReference type="PROSITE" id="PS50887">
    <property type="entry name" value="GGDEF"/>
    <property type="match status" value="1"/>
</dbReference>
<dbReference type="Gene3D" id="3.30.450.40">
    <property type="match status" value="1"/>
</dbReference>
<dbReference type="NCBIfam" id="TIGR00254">
    <property type="entry name" value="GGDEF"/>
    <property type="match status" value="1"/>
</dbReference>
<dbReference type="PANTHER" id="PTHR45138">
    <property type="entry name" value="REGULATORY COMPONENTS OF SENSORY TRANSDUCTION SYSTEM"/>
    <property type="match status" value="1"/>
</dbReference>
<dbReference type="InterPro" id="IPR029787">
    <property type="entry name" value="Nucleotide_cyclase"/>
</dbReference>
<dbReference type="GO" id="GO:0005886">
    <property type="term" value="C:plasma membrane"/>
    <property type="evidence" value="ECO:0007669"/>
    <property type="project" value="TreeGrafter"/>
</dbReference>
<protein>
    <recommendedName>
        <fullName evidence="2">diguanylate cyclase</fullName>
        <ecNumber evidence="2">2.7.7.65</ecNumber>
    </recommendedName>
</protein>
<organism evidence="5 6">
    <name type="scientific">Photobacterium sanguinicancri</name>
    <dbReference type="NCBI Taxonomy" id="875932"/>
    <lineage>
        <taxon>Bacteria</taxon>
        <taxon>Pseudomonadati</taxon>
        <taxon>Pseudomonadota</taxon>
        <taxon>Gammaproteobacteria</taxon>
        <taxon>Vibrionales</taxon>
        <taxon>Vibrionaceae</taxon>
        <taxon>Photobacterium</taxon>
    </lineage>
</organism>
<dbReference type="GO" id="GO:0043709">
    <property type="term" value="P:cell adhesion involved in single-species biofilm formation"/>
    <property type="evidence" value="ECO:0007669"/>
    <property type="project" value="TreeGrafter"/>
</dbReference>
<dbReference type="Pfam" id="PF01590">
    <property type="entry name" value="GAF"/>
    <property type="match status" value="1"/>
</dbReference>
<keyword evidence="5" id="KW-0548">Nucleotidyltransferase</keyword>